<evidence type="ECO:0000259" key="1">
    <source>
        <dbReference type="Pfam" id="PF03358"/>
    </source>
</evidence>
<dbReference type="InterPro" id="IPR029039">
    <property type="entry name" value="Flavoprotein-like_sf"/>
</dbReference>
<keyword evidence="3" id="KW-1185">Reference proteome</keyword>
<dbReference type="GO" id="GO:0016491">
    <property type="term" value="F:oxidoreductase activity"/>
    <property type="evidence" value="ECO:0007669"/>
    <property type="project" value="InterPro"/>
</dbReference>
<dbReference type="RefSeq" id="WP_137327340.1">
    <property type="nucleotide sequence ID" value="NZ_CP040058.1"/>
</dbReference>
<dbReference type="Pfam" id="PF03358">
    <property type="entry name" value="FMN_red"/>
    <property type="match status" value="1"/>
</dbReference>
<dbReference type="InterPro" id="IPR005025">
    <property type="entry name" value="FMN_Rdtase-like_dom"/>
</dbReference>
<organism evidence="2 3">
    <name type="scientific">Anaerostipes rhamnosivorans</name>
    <dbReference type="NCBI Taxonomy" id="1229621"/>
    <lineage>
        <taxon>Bacteria</taxon>
        <taxon>Bacillati</taxon>
        <taxon>Bacillota</taxon>
        <taxon>Clostridia</taxon>
        <taxon>Lachnospirales</taxon>
        <taxon>Lachnospiraceae</taxon>
        <taxon>Anaerostipes</taxon>
    </lineage>
</organism>
<dbReference type="Gene3D" id="3.40.50.360">
    <property type="match status" value="1"/>
</dbReference>
<dbReference type="EMBL" id="CP040058">
    <property type="protein sequence ID" value="QCP33700.1"/>
    <property type="molecule type" value="Genomic_DNA"/>
</dbReference>
<protein>
    <submittedName>
        <fullName evidence="2">Multimeric flavodoxin WrbA family protein, diverged or disrupted</fullName>
    </submittedName>
</protein>
<evidence type="ECO:0000313" key="3">
    <source>
        <dbReference type="Proteomes" id="UP000298653"/>
    </source>
</evidence>
<dbReference type="KEGG" id="arf:AR1Y2_0246"/>
<gene>
    <name evidence="2" type="ORF">AR1Y2_0246</name>
</gene>
<dbReference type="SUPFAM" id="SSF52218">
    <property type="entry name" value="Flavoproteins"/>
    <property type="match status" value="1"/>
</dbReference>
<name>A0A4V1EFT5_9FIRM</name>
<sequence>MKIVGINGSPKYSGSSSEIILKELEALLTGHEYSGISVRKPEITEEMKNQILDCDILVFAFPLYVDSIPSQLTAALQQMESILRDAQTDKMVYAVVNCGFYEGRQNHIALKMMKCWCLKAGLSWGQGLGIGGGGMIPMFTDIPEGKGIKKGFSEALKELAENITKGGRAEDRFISPGIPRIMYKLAGQMGWRKQIKDNGLPVKELSRQISR</sequence>
<accession>A0A4V1EFT5</accession>
<reference evidence="2 3" key="1">
    <citation type="submission" date="2019-05" db="EMBL/GenBank/DDBJ databases">
        <title>Complete genome sequencing of Anaerostipes rhamnosivorans.</title>
        <authorList>
            <person name="Bui T.P.N."/>
            <person name="de Vos W.M."/>
        </authorList>
    </citation>
    <scope>NUCLEOTIDE SEQUENCE [LARGE SCALE GENOMIC DNA]</scope>
    <source>
        <strain evidence="2 3">1y2</strain>
    </source>
</reference>
<dbReference type="AlphaFoldDB" id="A0A4V1EFT5"/>
<dbReference type="Proteomes" id="UP000298653">
    <property type="component" value="Chromosome"/>
</dbReference>
<evidence type="ECO:0000313" key="2">
    <source>
        <dbReference type="EMBL" id="QCP33700.1"/>
    </source>
</evidence>
<dbReference type="OrthoDB" id="1026745at2"/>
<feature type="domain" description="NADPH-dependent FMN reductase-like" evidence="1">
    <location>
        <begin position="1"/>
        <end position="104"/>
    </location>
</feature>
<proteinExistence type="predicted"/>